<keyword evidence="2" id="KW-1185">Reference proteome</keyword>
<accession>A0ABW4XN84</accession>
<evidence type="ECO:0000313" key="1">
    <source>
        <dbReference type="EMBL" id="MFD2095933.1"/>
    </source>
</evidence>
<name>A0ABW4XN84_9GAMM</name>
<evidence type="ECO:0000313" key="2">
    <source>
        <dbReference type="Proteomes" id="UP001597380"/>
    </source>
</evidence>
<proteinExistence type="predicted"/>
<organism evidence="1 2">
    <name type="scientific">Corallincola platygyrae</name>
    <dbReference type="NCBI Taxonomy" id="1193278"/>
    <lineage>
        <taxon>Bacteria</taxon>
        <taxon>Pseudomonadati</taxon>
        <taxon>Pseudomonadota</taxon>
        <taxon>Gammaproteobacteria</taxon>
        <taxon>Alteromonadales</taxon>
        <taxon>Psychromonadaceae</taxon>
        <taxon>Corallincola</taxon>
    </lineage>
</organism>
<dbReference type="RefSeq" id="WP_345340668.1">
    <property type="nucleotide sequence ID" value="NZ_BAABLI010000016.1"/>
</dbReference>
<protein>
    <submittedName>
        <fullName evidence="1">Patatin-like phospholipase family protein</fullName>
    </submittedName>
</protein>
<sequence>MKHALRVLVGDNARKQIANNGFAADDFKVLVGASGGPKWFVLAHIDQFLAEDYFKDRQTPLHLLGSSAGAFRFSCLAQHNAPAVTRRFLDGYTRLTYPENASTKQITEISQQLLDHVFDDTSVDQILNHPYMRLNVIAARAKHLNASERRAIQMLGLGLTASANMVSRRFLGGFFERTIFYHPKDQADFLSAKDLPTQRVQLTQQNLISAVMASGSIPLVMEGIRNIKGARPGNYRDGGITDYHFDMPFTEKGLVLYPHFSHRTIPGWFDKSLRWRKPSPENFSNVVLLAPSEDFIRRLPYGKIPDRKDFQALEDKERLKVWQRAIAESELLRDELATLLNSPDKLQNVMEPLY</sequence>
<gene>
    <name evidence="1" type="ORF">ACFSJ3_08060</name>
</gene>
<dbReference type="EMBL" id="JBHUHT010000010">
    <property type="protein sequence ID" value="MFD2095933.1"/>
    <property type="molecule type" value="Genomic_DNA"/>
</dbReference>
<dbReference type="Proteomes" id="UP001597380">
    <property type="component" value="Unassembled WGS sequence"/>
</dbReference>
<comment type="caution">
    <text evidence="1">The sequence shown here is derived from an EMBL/GenBank/DDBJ whole genome shotgun (WGS) entry which is preliminary data.</text>
</comment>
<reference evidence="2" key="1">
    <citation type="journal article" date="2019" name="Int. J. Syst. Evol. Microbiol.">
        <title>The Global Catalogue of Microorganisms (GCM) 10K type strain sequencing project: providing services to taxonomists for standard genome sequencing and annotation.</title>
        <authorList>
            <consortium name="The Broad Institute Genomics Platform"/>
            <consortium name="The Broad Institute Genome Sequencing Center for Infectious Disease"/>
            <person name="Wu L."/>
            <person name="Ma J."/>
        </authorList>
    </citation>
    <scope>NUCLEOTIDE SEQUENCE [LARGE SCALE GENOMIC DNA]</scope>
    <source>
        <strain evidence="2">CGMCC 1.10992</strain>
    </source>
</reference>
<dbReference type="InterPro" id="IPR016035">
    <property type="entry name" value="Acyl_Trfase/lysoPLipase"/>
</dbReference>
<dbReference type="SUPFAM" id="SSF52151">
    <property type="entry name" value="FabD/lysophospholipase-like"/>
    <property type="match status" value="1"/>
</dbReference>